<proteinExistence type="predicted"/>
<keyword evidence="1" id="KW-0132">Cell division</keyword>
<keyword evidence="2" id="KW-1185">Reference proteome</keyword>
<dbReference type="GO" id="GO:0051301">
    <property type="term" value="P:cell division"/>
    <property type="evidence" value="ECO:0007669"/>
    <property type="project" value="UniProtKB-KW"/>
</dbReference>
<protein>
    <submittedName>
        <fullName evidence="1">Cell division control protein 31</fullName>
    </submittedName>
</protein>
<organism evidence="1 2">
    <name type="scientific">Colletotrichum scovillei</name>
    <dbReference type="NCBI Taxonomy" id="1209932"/>
    <lineage>
        <taxon>Eukaryota</taxon>
        <taxon>Fungi</taxon>
        <taxon>Dikarya</taxon>
        <taxon>Ascomycota</taxon>
        <taxon>Pezizomycotina</taxon>
        <taxon>Sordariomycetes</taxon>
        <taxon>Hypocreomycetidae</taxon>
        <taxon>Glomerellales</taxon>
        <taxon>Glomerellaceae</taxon>
        <taxon>Colletotrichum</taxon>
        <taxon>Colletotrichum acutatum species complex</taxon>
    </lineage>
</organism>
<dbReference type="EMBL" id="JAESDN010000009">
    <property type="protein sequence ID" value="KAG7045564.1"/>
    <property type="molecule type" value="Genomic_DNA"/>
</dbReference>
<dbReference type="AlphaFoldDB" id="A0A9P7UBY1"/>
<keyword evidence="1" id="KW-0131">Cell cycle</keyword>
<gene>
    <name evidence="1" type="ORF">JMJ77_009644</name>
</gene>
<evidence type="ECO:0000313" key="1">
    <source>
        <dbReference type="EMBL" id="KAG7045564.1"/>
    </source>
</evidence>
<sequence>MIWLAVSLVEAGKHIHPIPAFPSSHRDANANSTTSKPAFGNLNKLLLTNPPLARNIRHVNHPPHIRLAQRRIHLAAHGPQTLERDPPRAAGVKHLPRVLGLLLRVAAHQQPRRDGGEVLLRHAQAGRAAGAPRGVVVMRRDAVGEEEGVGLCAGQVEADGAEGKGPLARVEGAEALLVDDFPLLL</sequence>
<evidence type="ECO:0000313" key="2">
    <source>
        <dbReference type="Proteomes" id="UP000699042"/>
    </source>
</evidence>
<reference evidence="1" key="1">
    <citation type="submission" date="2021-05" db="EMBL/GenBank/DDBJ databases">
        <title>Comparative genomics of three Colletotrichum scovillei strains and genetic complementation revealed genes involved fungal growth and virulence on chili pepper.</title>
        <authorList>
            <person name="Hsieh D.-K."/>
            <person name="Chuang S.-C."/>
            <person name="Chen C.-Y."/>
            <person name="Chao Y.-T."/>
            <person name="Lu M.-Y.J."/>
            <person name="Lee M.-H."/>
            <person name="Shih M.-C."/>
        </authorList>
    </citation>
    <scope>NUCLEOTIDE SEQUENCE</scope>
    <source>
        <strain evidence="1">Coll-153</strain>
    </source>
</reference>
<dbReference type="Proteomes" id="UP000699042">
    <property type="component" value="Unassembled WGS sequence"/>
</dbReference>
<accession>A0A9P7UBY1</accession>
<comment type="caution">
    <text evidence="1">The sequence shown here is derived from an EMBL/GenBank/DDBJ whole genome shotgun (WGS) entry which is preliminary data.</text>
</comment>
<name>A0A9P7UBY1_9PEZI</name>